<evidence type="ECO:0000313" key="12">
    <source>
        <dbReference type="Proteomes" id="UP000310189"/>
    </source>
</evidence>
<feature type="compositionally biased region" description="Low complexity" evidence="9">
    <location>
        <begin position="309"/>
        <end position="319"/>
    </location>
</feature>
<sequence>MRSSCFRTTITEMDVDWDHEPASTSTIPRDLLAMMAENATPVVAASNPPRHRTRPVRKWRWAPFTNAARSDNLQLYHWTDTDADKADEEPYPYAAFNTTSQAYSYSQDEYDRMLQDAAWSKDETDYLVNLIHEFDVRWPVIWDRYEWRSGRTLEDLKARYFDICRKLIQSRISSDESSTGQLLQAYQFDKGEMACLYLQTQSNAILPTEREMMRKRYINSLFARTPEQVKEEEELYIEAKRIEHDERKWRSERDELVRTVAMPRNDKRKTLGGADLSSSTTSTDEQHLPHKRTAKNAAFDAQNYITRPSSSSSLKSSSSTIPPFSRATKLAQKITPQRIKDYLHGMGLSDKLAYPTATNVAKYDGVKDATAQLLEIRRAHEKVAADLRAAKGLSNGTPGPTDSQTAATATPASDRNTPASTPATPATPAPDNSMNMSTDSIDGNDPNKRRKL</sequence>
<dbReference type="SMART" id="SM00717">
    <property type="entry name" value="SANT"/>
    <property type="match status" value="1"/>
</dbReference>
<keyword evidence="12" id="KW-1185">Reference proteome</keyword>
<reference evidence="11 12" key="1">
    <citation type="submission" date="2019-03" db="EMBL/GenBank/DDBJ databases">
        <title>Sequencing 23 genomes of Wallemia ichthyophaga.</title>
        <authorList>
            <person name="Gostincar C."/>
        </authorList>
    </citation>
    <scope>NUCLEOTIDE SEQUENCE [LARGE SCALE GENOMIC DNA]</scope>
    <source>
        <strain evidence="11 12">EXF-5753</strain>
    </source>
</reference>
<protein>
    <recommendedName>
        <fullName evidence="3">SWR1-complex protein 4</fullName>
    </recommendedName>
</protein>
<dbReference type="EMBL" id="SPNW01000035">
    <property type="protein sequence ID" value="TIA88673.1"/>
    <property type="molecule type" value="Genomic_DNA"/>
</dbReference>
<accession>A0A4V4LT24</accession>
<dbReference type="InterPro" id="IPR027109">
    <property type="entry name" value="Swc4/Dmap1"/>
</dbReference>
<feature type="compositionally biased region" description="Polar residues" evidence="9">
    <location>
        <begin position="394"/>
        <end position="416"/>
    </location>
</feature>
<evidence type="ECO:0000256" key="1">
    <source>
        <dbReference type="ARBA" id="ARBA00004123"/>
    </source>
</evidence>
<evidence type="ECO:0000259" key="10">
    <source>
        <dbReference type="PROSITE" id="PS50090"/>
    </source>
</evidence>
<keyword evidence="5" id="KW-0805">Transcription regulation</keyword>
<dbReference type="AlphaFoldDB" id="A0A4V4LT24"/>
<keyword evidence="7" id="KW-0539">Nucleus</keyword>
<evidence type="ECO:0000256" key="8">
    <source>
        <dbReference type="ARBA" id="ARBA00025264"/>
    </source>
</evidence>
<comment type="function">
    <text evidence="8">Component of the SWR1 complex which mediates the ATP-dependent exchange of histone H2A for the H2A variant HZT1 leading to transcriptional regulation of selected genes by chromatin remodeling. Component of the NuA4 histone acetyltransferase complex which is involved in transcriptional activation of selected genes principally by acetylation of nucleosomal histone H4 and H2A. The NuA4 complex is also involved in DNA repair.</text>
</comment>
<dbReference type="GO" id="GO:0000122">
    <property type="term" value="P:negative regulation of transcription by RNA polymerase II"/>
    <property type="evidence" value="ECO:0007669"/>
    <property type="project" value="TreeGrafter"/>
</dbReference>
<gene>
    <name evidence="11" type="ORF">E3P99_02458</name>
</gene>
<keyword evidence="6" id="KW-0804">Transcription</keyword>
<feature type="compositionally biased region" description="Low complexity" evidence="9">
    <location>
        <begin position="417"/>
        <end position="430"/>
    </location>
</feature>
<evidence type="ECO:0000256" key="4">
    <source>
        <dbReference type="ARBA" id="ARBA00022853"/>
    </source>
</evidence>
<dbReference type="GO" id="GO:0003714">
    <property type="term" value="F:transcription corepressor activity"/>
    <property type="evidence" value="ECO:0007669"/>
    <property type="project" value="TreeGrafter"/>
</dbReference>
<dbReference type="PROSITE" id="PS50090">
    <property type="entry name" value="MYB_LIKE"/>
    <property type="match status" value="1"/>
</dbReference>
<dbReference type="SUPFAM" id="SSF46689">
    <property type="entry name" value="Homeodomain-like"/>
    <property type="match status" value="1"/>
</dbReference>
<dbReference type="GO" id="GO:0006281">
    <property type="term" value="P:DNA repair"/>
    <property type="evidence" value="ECO:0007669"/>
    <property type="project" value="InterPro"/>
</dbReference>
<dbReference type="PANTHER" id="PTHR12855">
    <property type="entry name" value="DNA METHYLTRANSFERASE 1-ASSOCIATED PROTEIN 1 FAMILY MEMBER"/>
    <property type="match status" value="1"/>
</dbReference>
<proteinExistence type="inferred from homology"/>
<feature type="domain" description="Myb-like" evidence="10">
    <location>
        <begin position="111"/>
        <end position="164"/>
    </location>
</feature>
<evidence type="ECO:0000313" key="11">
    <source>
        <dbReference type="EMBL" id="TIA88673.1"/>
    </source>
</evidence>
<evidence type="ECO:0000256" key="5">
    <source>
        <dbReference type="ARBA" id="ARBA00023015"/>
    </source>
</evidence>
<evidence type="ECO:0000256" key="9">
    <source>
        <dbReference type="SAM" id="MobiDB-lite"/>
    </source>
</evidence>
<feature type="region of interest" description="Disordered" evidence="9">
    <location>
        <begin position="389"/>
        <end position="452"/>
    </location>
</feature>
<evidence type="ECO:0000256" key="6">
    <source>
        <dbReference type="ARBA" id="ARBA00023163"/>
    </source>
</evidence>
<feature type="compositionally biased region" description="Polar residues" evidence="9">
    <location>
        <begin position="432"/>
        <end position="441"/>
    </location>
</feature>
<feature type="region of interest" description="Disordered" evidence="9">
    <location>
        <begin position="261"/>
        <end position="329"/>
    </location>
</feature>
<comment type="similarity">
    <text evidence="2">Belongs to the SWC4 family.</text>
</comment>
<dbReference type="GO" id="GO:0035267">
    <property type="term" value="C:NuA4 histone acetyltransferase complex"/>
    <property type="evidence" value="ECO:0007669"/>
    <property type="project" value="InterPro"/>
</dbReference>
<dbReference type="InterPro" id="IPR009057">
    <property type="entry name" value="Homeodomain-like_sf"/>
</dbReference>
<evidence type="ECO:0000256" key="2">
    <source>
        <dbReference type="ARBA" id="ARBA00006918"/>
    </source>
</evidence>
<comment type="caution">
    <text evidence="11">The sequence shown here is derived from an EMBL/GenBank/DDBJ whole genome shotgun (WGS) entry which is preliminary data.</text>
</comment>
<organism evidence="11 12">
    <name type="scientific">Wallemia hederae</name>
    <dbReference type="NCBI Taxonomy" id="1540922"/>
    <lineage>
        <taxon>Eukaryota</taxon>
        <taxon>Fungi</taxon>
        <taxon>Dikarya</taxon>
        <taxon>Basidiomycota</taxon>
        <taxon>Wallemiomycotina</taxon>
        <taxon>Wallemiomycetes</taxon>
        <taxon>Wallemiales</taxon>
        <taxon>Wallemiaceae</taxon>
        <taxon>Wallemia</taxon>
    </lineage>
</organism>
<evidence type="ECO:0000256" key="7">
    <source>
        <dbReference type="ARBA" id="ARBA00023242"/>
    </source>
</evidence>
<evidence type="ECO:0000256" key="3">
    <source>
        <dbReference type="ARBA" id="ARBA00019132"/>
    </source>
</evidence>
<name>A0A4V4LT24_9BASI</name>
<dbReference type="OrthoDB" id="19740at2759"/>
<dbReference type="InterPro" id="IPR001005">
    <property type="entry name" value="SANT/Myb"/>
</dbReference>
<dbReference type="Pfam" id="PF16282">
    <property type="entry name" value="SANT_DAMP1_like"/>
    <property type="match status" value="1"/>
</dbReference>
<comment type="subcellular location">
    <subcellularLocation>
        <location evidence="1">Nucleus</location>
    </subcellularLocation>
</comment>
<dbReference type="Gene3D" id="1.10.10.60">
    <property type="entry name" value="Homeodomain-like"/>
    <property type="match status" value="1"/>
</dbReference>
<dbReference type="InterPro" id="IPR032563">
    <property type="entry name" value="DAMP1_SANT-like"/>
</dbReference>
<dbReference type="Proteomes" id="UP000310189">
    <property type="component" value="Unassembled WGS sequence"/>
</dbReference>
<dbReference type="GO" id="GO:0006338">
    <property type="term" value="P:chromatin remodeling"/>
    <property type="evidence" value="ECO:0007669"/>
    <property type="project" value="InterPro"/>
</dbReference>
<dbReference type="PANTHER" id="PTHR12855:SF10">
    <property type="entry name" value="DNA METHYLTRANSFERASE 1-ASSOCIATED PROTEIN 1"/>
    <property type="match status" value="1"/>
</dbReference>
<dbReference type="GO" id="GO:0000812">
    <property type="term" value="C:Swr1 complex"/>
    <property type="evidence" value="ECO:0007669"/>
    <property type="project" value="TreeGrafter"/>
</dbReference>
<keyword evidence="4" id="KW-0156">Chromatin regulator</keyword>